<feature type="compositionally biased region" description="Basic and acidic residues" evidence="1">
    <location>
        <begin position="1"/>
        <end position="42"/>
    </location>
</feature>
<keyword evidence="3" id="KW-1185">Reference proteome</keyword>
<feature type="region of interest" description="Disordered" evidence="1">
    <location>
        <begin position="1"/>
        <end position="78"/>
    </location>
</feature>
<protein>
    <submittedName>
        <fullName evidence="2">Uncharacterized protein</fullName>
    </submittedName>
</protein>
<accession>A0ABQ7NE06</accession>
<reference evidence="2 3" key="1">
    <citation type="submission" date="2021-03" db="EMBL/GenBank/DDBJ databases">
        <authorList>
            <person name="King G.J."/>
            <person name="Bancroft I."/>
            <person name="Baten A."/>
            <person name="Bloomfield J."/>
            <person name="Borpatragohain P."/>
            <person name="He Z."/>
            <person name="Irish N."/>
            <person name="Irwin J."/>
            <person name="Liu K."/>
            <person name="Mauleon R.P."/>
            <person name="Moore J."/>
            <person name="Morris R."/>
            <person name="Ostergaard L."/>
            <person name="Wang B."/>
            <person name="Wells R."/>
        </authorList>
    </citation>
    <scope>NUCLEOTIDE SEQUENCE [LARGE SCALE GENOMIC DNA]</scope>
    <source>
        <strain evidence="2">R-o-18</strain>
        <tissue evidence="2">Leaf</tissue>
    </source>
</reference>
<feature type="compositionally biased region" description="Basic and acidic residues" evidence="1">
    <location>
        <begin position="64"/>
        <end position="78"/>
    </location>
</feature>
<evidence type="ECO:0000313" key="2">
    <source>
        <dbReference type="EMBL" id="KAG5409128.1"/>
    </source>
</evidence>
<dbReference type="EMBL" id="JADBGQ010000002">
    <property type="protein sequence ID" value="KAG5409128.1"/>
    <property type="molecule type" value="Genomic_DNA"/>
</dbReference>
<sequence>MSQRNRRERDSDRRRVRDDRDRRRDRDDRDRDREDRERDHRGIRSKKSRSRTPDHHARPPRHARSPERYRSRSRSIDRDRSLSLWIKQYSDDESSSCVSKVVFTAILPPGSVLMSFRDQTCTLRA</sequence>
<evidence type="ECO:0000313" key="3">
    <source>
        <dbReference type="Proteomes" id="UP000823674"/>
    </source>
</evidence>
<name>A0ABQ7NE06_BRACM</name>
<comment type="caution">
    <text evidence="2">The sequence shown here is derived from an EMBL/GenBank/DDBJ whole genome shotgun (WGS) entry which is preliminary data.</text>
</comment>
<gene>
    <name evidence="2" type="primary">A02p014200.1_BraROA</name>
    <name evidence="2" type="ORF">IGI04_005447</name>
</gene>
<organism evidence="2 3">
    <name type="scientific">Brassica rapa subsp. trilocularis</name>
    <dbReference type="NCBI Taxonomy" id="1813537"/>
    <lineage>
        <taxon>Eukaryota</taxon>
        <taxon>Viridiplantae</taxon>
        <taxon>Streptophyta</taxon>
        <taxon>Embryophyta</taxon>
        <taxon>Tracheophyta</taxon>
        <taxon>Spermatophyta</taxon>
        <taxon>Magnoliopsida</taxon>
        <taxon>eudicotyledons</taxon>
        <taxon>Gunneridae</taxon>
        <taxon>Pentapetalae</taxon>
        <taxon>rosids</taxon>
        <taxon>malvids</taxon>
        <taxon>Brassicales</taxon>
        <taxon>Brassicaceae</taxon>
        <taxon>Brassiceae</taxon>
        <taxon>Brassica</taxon>
    </lineage>
</organism>
<evidence type="ECO:0000256" key="1">
    <source>
        <dbReference type="SAM" id="MobiDB-lite"/>
    </source>
</evidence>
<dbReference type="Proteomes" id="UP000823674">
    <property type="component" value="Chromosome A02"/>
</dbReference>
<proteinExistence type="predicted"/>